<dbReference type="AlphaFoldDB" id="A0A4Q4SXV9"/>
<keyword evidence="3" id="KW-1185">Reference proteome</keyword>
<reference evidence="2 3" key="1">
    <citation type="submission" date="2018-06" db="EMBL/GenBank/DDBJ databases">
        <title>Complete Genomes of Monosporascus.</title>
        <authorList>
            <person name="Robinson A.J."/>
            <person name="Natvig D.O."/>
        </authorList>
    </citation>
    <scope>NUCLEOTIDE SEQUENCE [LARGE SCALE GENOMIC DNA]</scope>
    <source>
        <strain evidence="2 3">CBS 110550</strain>
    </source>
</reference>
<proteinExistence type="predicted"/>
<gene>
    <name evidence="2" type="ORF">DL764_009442</name>
</gene>
<comment type="caution">
    <text evidence="2">The sequence shown here is derived from an EMBL/GenBank/DDBJ whole genome shotgun (WGS) entry which is preliminary data.</text>
</comment>
<accession>A0A4Q4SXV9</accession>
<feature type="transmembrane region" description="Helical" evidence="1">
    <location>
        <begin position="82"/>
        <end position="105"/>
    </location>
</feature>
<evidence type="ECO:0000256" key="1">
    <source>
        <dbReference type="SAM" id="Phobius"/>
    </source>
</evidence>
<dbReference type="Proteomes" id="UP000293360">
    <property type="component" value="Unassembled WGS sequence"/>
</dbReference>
<evidence type="ECO:0008006" key="4">
    <source>
        <dbReference type="Google" id="ProtNLM"/>
    </source>
</evidence>
<evidence type="ECO:0000313" key="2">
    <source>
        <dbReference type="EMBL" id="RYO83557.1"/>
    </source>
</evidence>
<keyword evidence="1" id="KW-0812">Transmembrane</keyword>
<feature type="transmembrane region" description="Helical" evidence="1">
    <location>
        <begin position="38"/>
        <end position="62"/>
    </location>
</feature>
<name>A0A4Q4SXV9_9PEZI</name>
<dbReference type="EMBL" id="QJNU01000894">
    <property type="protein sequence ID" value="RYO83557.1"/>
    <property type="molecule type" value="Genomic_DNA"/>
</dbReference>
<sequence length="223" mass="24196">MSSERKGAAFASDFELDSQDIQYQSRLKAIRLADSMRIGLTVLALLSGLAILGTSADTLAVYNATHLPSEYHLPLWPADFDLRPTVALVIGSVIVVLVSAVSLVFSKVQALRSRSTIHTPLMFAAPSVGFAAAMIAMIFFYAVNASTKADTLQSWSCQWRYAHLTVKPHFGTLCRESKIALYLSVILVPVELIILTLAGCQFVLLRKAVAISHTRKSSSPALS</sequence>
<dbReference type="OrthoDB" id="3890746at2759"/>
<dbReference type="PANTHER" id="PTHR42069:SF1">
    <property type="entry name" value="MARVEL DOMAIN-CONTAINING PROTEIN"/>
    <property type="match status" value="1"/>
</dbReference>
<keyword evidence="1" id="KW-0472">Membrane</keyword>
<keyword evidence="1" id="KW-1133">Transmembrane helix</keyword>
<organism evidence="2 3">
    <name type="scientific">Monosporascus ibericus</name>
    <dbReference type="NCBI Taxonomy" id="155417"/>
    <lineage>
        <taxon>Eukaryota</taxon>
        <taxon>Fungi</taxon>
        <taxon>Dikarya</taxon>
        <taxon>Ascomycota</taxon>
        <taxon>Pezizomycotina</taxon>
        <taxon>Sordariomycetes</taxon>
        <taxon>Xylariomycetidae</taxon>
        <taxon>Xylariales</taxon>
        <taxon>Xylariales incertae sedis</taxon>
        <taxon>Monosporascus</taxon>
    </lineage>
</organism>
<protein>
    <recommendedName>
        <fullName evidence="4">MARVEL domain-containing protein</fullName>
    </recommendedName>
</protein>
<feature type="transmembrane region" description="Helical" evidence="1">
    <location>
        <begin position="179"/>
        <end position="205"/>
    </location>
</feature>
<feature type="transmembrane region" description="Helical" evidence="1">
    <location>
        <begin position="117"/>
        <end position="143"/>
    </location>
</feature>
<evidence type="ECO:0000313" key="3">
    <source>
        <dbReference type="Proteomes" id="UP000293360"/>
    </source>
</evidence>
<dbReference type="PANTHER" id="PTHR42069">
    <property type="entry name" value="HYPHAL ANASTAMOSIS-8 PROTEIN"/>
    <property type="match status" value="1"/>
</dbReference>